<evidence type="ECO:0000313" key="5">
    <source>
        <dbReference type="Proteomes" id="UP000034152"/>
    </source>
</evidence>
<feature type="domain" description="Glycosyltransferase subfamily 4-like N-terminal" evidence="2">
    <location>
        <begin position="14"/>
        <end position="175"/>
    </location>
</feature>
<dbReference type="Pfam" id="PF00534">
    <property type="entry name" value="Glycos_transf_1"/>
    <property type="match status" value="1"/>
</dbReference>
<dbReference type="EMBL" id="JJQU01000230">
    <property type="protein sequence ID" value="KKH80795.1"/>
    <property type="molecule type" value="Genomic_DNA"/>
</dbReference>
<dbReference type="InterPro" id="IPR001296">
    <property type="entry name" value="Glyco_trans_1"/>
</dbReference>
<comment type="caution">
    <text evidence="3">The sequence shown here is derived from an EMBL/GenBank/DDBJ whole genome shotgun (WGS) entry which is preliminary data.</text>
</comment>
<sequence>MKIAQICPRYSPDIGGVETHVKEISERLVRAGHDVEVITTDPSGKLEKRDTINGVKILRFRSFAPGNAYYFAPQIYFYLKKHNFDVIHAHSYHALPALFAALGKRGRRFVFTPHYHRSGHTAFRNLLHKPYRLFGKVIFSRSDSVICVSEYEKRLVEADFRVSGKTVKIPNGISFEEFEHLRTRQKVESVERKAGEEATGEKQIGKDKVGKEKILLYVGRLEEYKGVQYIIQSLPELKDFRLKVVGKGPYEEELRNMAKKLGVAERVEWLKNLSREELLECYADADIFLMLSSHEAYGITVAEALAAGTSCVIAKGSALEEFVEGENCAGIENPVTVEKVIDSLQKIEIFKREPVSGRLKGIMDWNEVSARIEKEYIKQSNKTNH</sequence>
<dbReference type="RefSeq" id="WP_048048340.1">
    <property type="nucleotide sequence ID" value="NZ_JJOS01000086.1"/>
</dbReference>
<dbReference type="Proteomes" id="UP000034578">
    <property type="component" value="Unassembled WGS sequence"/>
</dbReference>
<dbReference type="GO" id="GO:0016757">
    <property type="term" value="F:glycosyltransferase activity"/>
    <property type="evidence" value="ECO:0007669"/>
    <property type="project" value="InterPro"/>
</dbReference>
<dbReference type="Pfam" id="PF13439">
    <property type="entry name" value="Glyco_transf_4"/>
    <property type="match status" value="1"/>
</dbReference>
<keyword evidence="6" id="KW-1185">Reference proteome</keyword>
<dbReference type="CDD" id="cd03801">
    <property type="entry name" value="GT4_PimA-like"/>
    <property type="match status" value="1"/>
</dbReference>
<dbReference type="Gene3D" id="3.40.50.2000">
    <property type="entry name" value="Glycogen Phosphorylase B"/>
    <property type="match status" value="2"/>
</dbReference>
<evidence type="ECO:0000313" key="4">
    <source>
        <dbReference type="EMBL" id="KKH80795.1"/>
    </source>
</evidence>
<proteinExistence type="predicted"/>
<dbReference type="EMBL" id="JJOS01000086">
    <property type="protein sequence ID" value="KKG01422.1"/>
    <property type="molecule type" value="Genomic_DNA"/>
</dbReference>
<reference evidence="5 6" key="1">
    <citation type="journal article" date="2015" name="ISME J.">
        <title>Genomic and phenotypic differentiation among Methanosarcina mazei populations from Columbia River sediment.</title>
        <authorList>
            <person name="Youngblut N.D."/>
            <person name="Wirth J.S."/>
            <person name="Henriksen J.R."/>
            <person name="Smith M."/>
            <person name="Simon H."/>
            <person name="Metcalf W.W."/>
            <person name="Whitaker R.J."/>
        </authorList>
    </citation>
    <scope>NUCLEOTIDE SEQUENCE [LARGE SCALE GENOMIC DNA]</scope>
    <source>
        <strain evidence="4 5">1.H.M.2.1</strain>
        <strain evidence="3 6">2.F.A.2.4</strain>
    </source>
</reference>
<dbReference type="SUPFAM" id="SSF53756">
    <property type="entry name" value="UDP-Glycosyltransferase/glycogen phosphorylase"/>
    <property type="match status" value="1"/>
</dbReference>
<evidence type="ECO:0000259" key="1">
    <source>
        <dbReference type="Pfam" id="PF00534"/>
    </source>
</evidence>
<evidence type="ECO:0000313" key="3">
    <source>
        <dbReference type="EMBL" id="KKG01422.1"/>
    </source>
</evidence>
<accession>A0A0F8BDZ3</accession>
<dbReference type="AlphaFoldDB" id="A0A0F8BDZ3"/>
<protein>
    <submittedName>
        <fullName evidence="3">LPS biosynthesis protein</fullName>
    </submittedName>
</protein>
<name>A0A0F8BDZ3_METMZ</name>
<dbReference type="PATRIC" id="fig|2209.56.peg.515"/>
<gene>
    <name evidence="3" type="ORF">DU47_06660</name>
    <name evidence="4" type="ORF">DU80_02380</name>
</gene>
<dbReference type="InterPro" id="IPR028098">
    <property type="entry name" value="Glyco_trans_4-like_N"/>
</dbReference>
<feature type="domain" description="Glycosyl transferase family 1" evidence="1">
    <location>
        <begin position="207"/>
        <end position="347"/>
    </location>
</feature>
<dbReference type="Proteomes" id="UP000034152">
    <property type="component" value="Unassembled WGS sequence"/>
</dbReference>
<evidence type="ECO:0000313" key="6">
    <source>
        <dbReference type="Proteomes" id="UP000034578"/>
    </source>
</evidence>
<organism evidence="3 6">
    <name type="scientific">Methanosarcina mazei</name>
    <name type="common">Methanosarcina frisia</name>
    <dbReference type="NCBI Taxonomy" id="2209"/>
    <lineage>
        <taxon>Archaea</taxon>
        <taxon>Methanobacteriati</taxon>
        <taxon>Methanobacteriota</taxon>
        <taxon>Stenosarchaea group</taxon>
        <taxon>Methanomicrobia</taxon>
        <taxon>Methanosarcinales</taxon>
        <taxon>Methanosarcinaceae</taxon>
        <taxon>Methanosarcina</taxon>
    </lineage>
</organism>
<dbReference type="PANTHER" id="PTHR45871">
    <property type="entry name" value="N-ACETYLGLUCOSAMINYL-PHOSPHATIDYLINOSITOL BIOSYNTHETIC PROTEIN"/>
    <property type="match status" value="1"/>
</dbReference>
<dbReference type="PANTHER" id="PTHR45871:SF1">
    <property type="entry name" value="PHOSPHATIDYLINOSITOL N-ACETYLGLUCOSAMINYLTRANSFERASE SUBUNIT A"/>
    <property type="match status" value="1"/>
</dbReference>
<evidence type="ECO:0000259" key="2">
    <source>
        <dbReference type="Pfam" id="PF13439"/>
    </source>
</evidence>